<keyword evidence="3" id="KW-1185">Reference proteome</keyword>
<sequence length="418" mass="45874">MEPRETPNPAVPSSMPKPEPRPRTEPRPRPGACSRALRCGALALSGALALGCSSSEDPLPPPDTSGVLTIDISVFARHFPPNDFASIAKYQAAVGKPSRYMGDAYGLHVMQPIAKATLLRDLVPSSASLVSDHGNSVTLAFGPANRVVFHFNKTLNVPNKFTDTGHDYAFIEAENVDQLLAGLDAFHAALDARGLTATYLIPNPSFALEQEVTALAAASDERIAPTEDRDLRGFRAAGADALLAVPDGQHGDQARYDELVGILEHETFDWFGIEMYPRDLQPQIDTYLTAPEGSAELVLAKKKLLAASWTYFHEPNLEDNHYLRLLDICRRRKLRAYGMDTNRFQDFFGHGEVPFGAMVRNKYWVDSLPESGRGVVFGGSLHFNDESPVAGRPPLHVYDFLAPVYRGPRLSMYPSKSN</sequence>
<evidence type="ECO:0000313" key="3">
    <source>
        <dbReference type="Proteomes" id="UP001370348"/>
    </source>
</evidence>
<reference evidence="2 3" key="1">
    <citation type="submission" date="2021-12" db="EMBL/GenBank/DDBJ databases">
        <title>Discovery of the Pendulisporaceae a myxobacterial family with distinct sporulation behavior and unique specialized metabolism.</title>
        <authorList>
            <person name="Garcia R."/>
            <person name="Popoff A."/>
            <person name="Bader C.D."/>
            <person name="Loehr J."/>
            <person name="Walesch S."/>
            <person name="Walt C."/>
            <person name="Boldt J."/>
            <person name="Bunk B."/>
            <person name="Haeckl F.J.F.P.J."/>
            <person name="Gunesch A.P."/>
            <person name="Birkelbach J."/>
            <person name="Nuebel U."/>
            <person name="Pietschmann T."/>
            <person name="Bach T."/>
            <person name="Mueller R."/>
        </authorList>
    </citation>
    <scope>NUCLEOTIDE SEQUENCE [LARGE SCALE GENOMIC DNA]</scope>
    <source>
        <strain evidence="2 3">MSr11954</strain>
    </source>
</reference>
<evidence type="ECO:0000313" key="2">
    <source>
        <dbReference type="EMBL" id="WXB17023.1"/>
    </source>
</evidence>
<protein>
    <submittedName>
        <fullName evidence="2">Uncharacterized protein</fullName>
    </submittedName>
</protein>
<dbReference type="RefSeq" id="WP_394826652.1">
    <property type="nucleotide sequence ID" value="NZ_CP089984.1"/>
</dbReference>
<dbReference type="EMBL" id="CP089984">
    <property type="protein sequence ID" value="WXB17023.1"/>
    <property type="molecule type" value="Genomic_DNA"/>
</dbReference>
<gene>
    <name evidence="2" type="ORF">LZC94_07035</name>
</gene>
<organism evidence="2 3">
    <name type="scientific">Pendulispora albinea</name>
    <dbReference type="NCBI Taxonomy" id="2741071"/>
    <lineage>
        <taxon>Bacteria</taxon>
        <taxon>Pseudomonadati</taxon>
        <taxon>Myxococcota</taxon>
        <taxon>Myxococcia</taxon>
        <taxon>Myxococcales</taxon>
        <taxon>Sorangiineae</taxon>
        <taxon>Pendulisporaceae</taxon>
        <taxon>Pendulispora</taxon>
    </lineage>
</organism>
<feature type="compositionally biased region" description="Basic and acidic residues" evidence="1">
    <location>
        <begin position="18"/>
        <end position="28"/>
    </location>
</feature>
<feature type="region of interest" description="Disordered" evidence="1">
    <location>
        <begin position="1"/>
        <end position="32"/>
    </location>
</feature>
<evidence type="ECO:0000256" key="1">
    <source>
        <dbReference type="SAM" id="MobiDB-lite"/>
    </source>
</evidence>
<accession>A0ABZ2M4P3</accession>
<name>A0ABZ2M4P3_9BACT</name>
<proteinExistence type="predicted"/>
<dbReference type="Proteomes" id="UP001370348">
    <property type="component" value="Chromosome"/>
</dbReference>